<feature type="transmembrane region" description="Helical" evidence="7">
    <location>
        <begin position="51"/>
        <end position="77"/>
    </location>
</feature>
<keyword evidence="3 7" id="KW-0812">Transmembrane</keyword>
<organism evidence="8 9">
    <name type="scientific">Nicrophorus vespilloides</name>
    <name type="common">Boreal carrion beetle</name>
    <dbReference type="NCBI Taxonomy" id="110193"/>
    <lineage>
        <taxon>Eukaryota</taxon>
        <taxon>Metazoa</taxon>
        <taxon>Ecdysozoa</taxon>
        <taxon>Arthropoda</taxon>
        <taxon>Hexapoda</taxon>
        <taxon>Insecta</taxon>
        <taxon>Pterygota</taxon>
        <taxon>Neoptera</taxon>
        <taxon>Endopterygota</taxon>
        <taxon>Coleoptera</taxon>
        <taxon>Polyphaga</taxon>
        <taxon>Staphyliniformia</taxon>
        <taxon>Silphidae</taxon>
        <taxon>Nicrophorinae</taxon>
        <taxon>Nicrophorus</taxon>
    </lineage>
</organism>
<name>A0ABM1MBQ6_NICVS</name>
<evidence type="ECO:0000256" key="3">
    <source>
        <dbReference type="ARBA" id="ARBA00022692"/>
    </source>
</evidence>
<dbReference type="RefSeq" id="XP_017772006.1">
    <property type="nucleotide sequence ID" value="XM_017916517.1"/>
</dbReference>
<feature type="transmembrane region" description="Helical" evidence="7">
    <location>
        <begin position="157"/>
        <end position="183"/>
    </location>
</feature>
<proteinExistence type="inferred from homology"/>
<accession>A0ABM1MBQ6</accession>
<sequence length="251" mass="28922">MSDFSDWFRSVPFFTRYWLALTVGFTLIGRFGIVHPAYLTLMYTPLMKFQIWRLATCVFYYPLSPATGFHYLINLYFLHTYSKRLENEVYAGKPADYFYMLLFNWLVCIILGLVLNVQLLMDPMVLSVLYIWCQLNKDVTVNFWFGTQFKAIYLPWVLLAFNMIINGGGLVELMGIIIGHLYFFMKFKFPQELGGPVLLETPSIIKEWFPSNSGGVYGFGVPPERPAQPAPNGGSRFGRHIWGRGQVLGNN</sequence>
<dbReference type="Pfam" id="PF04511">
    <property type="entry name" value="DER1"/>
    <property type="match status" value="1"/>
</dbReference>
<keyword evidence="5 7" id="KW-1133">Transmembrane helix</keyword>
<comment type="function">
    <text evidence="7">May be involved in the degradation of misfolded endoplasmic reticulum (ER) luminal proteins.</text>
</comment>
<evidence type="ECO:0000256" key="6">
    <source>
        <dbReference type="ARBA" id="ARBA00023136"/>
    </source>
</evidence>
<dbReference type="SUPFAM" id="SSF144091">
    <property type="entry name" value="Rhomboid-like"/>
    <property type="match status" value="1"/>
</dbReference>
<feature type="transmembrane region" description="Helical" evidence="7">
    <location>
        <begin position="97"/>
        <end position="117"/>
    </location>
</feature>
<comment type="similarity">
    <text evidence="2 7">Belongs to the derlin family.</text>
</comment>
<dbReference type="Proteomes" id="UP000695000">
    <property type="component" value="Unplaced"/>
</dbReference>
<dbReference type="GeneID" id="108559286"/>
<evidence type="ECO:0000256" key="4">
    <source>
        <dbReference type="ARBA" id="ARBA00022824"/>
    </source>
</evidence>
<comment type="subcellular location">
    <subcellularLocation>
        <location evidence="1 7">Endoplasmic reticulum membrane</location>
        <topology evidence="1 7">Multi-pass membrane protein</topology>
    </subcellularLocation>
</comment>
<dbReference type="PANTHER" id="PTHR11009">
    <property type="entry name" value="DER1-LIKE PROTEIN, DERLIN"/>
    <property type="match status" value="1"/>
</dbReference>
<evidence type="ECO:0000256" key="7">
    <source>
        <dbReference type="RuleBase" id="RU363059"/>
    </source>
</evidence>
<dbReference type="InterPro" id="IPR007599">
    <property type="entry name" value="DER1"/>
</dbReference>
<gene>
    <name evidence="9" type="primary">LOC108559286</name>
</gene>
<protein>
    <recommendedName>
        <fullName evidence="7">Derlin</fullName>
    </recommendedName>
</protein>
<reference evidence="9" key="1">
    <citation type="submission" date="2025-08" db="UniProtKB">
        <authorList>
            <consortium name="RefSeq"/>
        </authorList>
    </citation>
    <scope>IDENTIFICATION</scope>
    <source>
        <tissue evidence="9">Whole Larva</tissue>
    </source>
</reference>
<keyword evidence="6 7" id="KW-0472">Membrane</keyword>
<evidence type="ECO:0000256" key="5">
    <source>
        <dbReference type="ARBA" id="ARBA00022989"/>
    </source>
</evidence>
<dbReference type="InterPro" id="IPR035952">
    <property type="entry name" value="Rhomboid-like_sf"/>
</dbReference>
<feature type="transmembrane region" description="Helical" evidence="7">
    <location>
        <begin position="17"/>
        <end position="39"/>
    </location>
</feature>
<keyword evidence="4 7" id="KW-0256">Endoplasmic reticulum</keyword>
<keyword evidence="8" id="KW-1185">Reference proteome</keyword>
<evidence type="ECO:0000256" key="1">
    <source>
        <dbReference type="ARBA" id="ARBA00004477"/>
    </source>
</evidence>
<evidence type="ECO:0000313" key="9">
    <source>
        <dbReference type="RefSeq" id="XP_017772006.1"/>
    </source>
</evidence>
<evidence type="ECO:0000256" key="2">
    <source>
        <dbReference type="ARBA" id="ARBA00008917"/>
    </source>
</evidence>
<evidence type="ECO:0000313" key="8">
    <source>
        <dbReference type="Proteomes" id="UP000695000"/>
    </source>
</evidence>